<sequence>MPIRSAFEEKDSNTAGWCIMVALDVSLKKIAKKSLSGYEFIQEKESPVTGVSSTLNWFRQHQQKYGLAQIMEGNLPSQEELDKNSIKK</sequence>
<evidence type="ECO:0000313" key="1">
    <source>
        <dbReference type="EMBL" id="TRZ14288.1"/>
    </source>
</evidence>
<organism evidence="1 2">
    <name type="scientific">Zosterops borbonicus</name>
    <dbReference type="NCBI Taxonomy" id="364589"/>
    <lineage>
        <taxon>Eukaryota</taxon>
        <taxon>Metazoa</taxon>
        <taxon>Chordata</taxon>
        <taxon>Craniata</taxon>
        <taxon>Vertebrata</taxon>
        <taxon>Euteleostomi</taxon>
        <taxon>Archelosauria</taxon>
        <taxon>Archosauria</taxon>
        <taxon>Dinosauria</taxon>
        <taxon>Saurischia</taxon>
        <taxon>Theropoda</taxon>
        <taxon>Coelurosauria</taxon>
        <taxon>Aves</taxon>
        <taxon>Neognathae</taxon>
        <taxon>Neoaves</taxon>
        <taxon>Telluraves</taxon>
        <taxon>Australaves</taxon>
        <taxon>Passeriformes</taxon>
        <taxon>Sylvioidea</taxon>
        <taxon>Zosteropidae</taxon>
        <taxon>Zosterops</taxon>
    </lineage>
</organism>
<accession>A0A8K1G9Z2</accession>
<name>A0A8K1G9Z2_9PASS</name>
<reference evidence="1" key="1">
    <citation type="submission" date="2019-04" db="EMBL/GenBank/DDBJ databases">
        <title>Genome assembly of Zosterops borbonicus 15179.</title>
        <authorList>
            <person name="Leroy T."/>
            <person name="Anselmetti Y."/>
            <person name="Tilak M.-K."/>
            <person name="Nabholz B."/>
        </authorList>
    </citation>
    <scope>NUCLEOTIDE SEQUENCE</scope>
    <source>
        <strain evidence="1">HGM_15179</strain>
        <tissue evidence="1">Muscle</tissue>
    </source>
</reference>
<dbReference type="EMBL" id="SWJQ01000448">
    <property type="protein sequence ID" value="TRZ14288.1"/>
    <property type="molecule type" value="Genomic_DNA"/>
</dbReference>
<evidence type="ECO:0000313" key="2">
    <source>
        <dbReference type="Proteomes" id="UP000796761"/>
    </source>
</evidence>
<dbReference type="Proteomes" id="UP000796761">
    <property type="component" value="Unassembled WGS sequence"/>
</dbReference>
<dbReference type="OrthoDB" id="10447330at2759"/>
<comment type="caution">
    <text evidence="1">The sequence shown here is derived from an EMBL/GenBank/DDBJ whole genome shotgun (WGS) entry which is preliminary data.</text>
</comment>
<dbReference type="AlphaFoldDB" id="A0A8K1G9Z2"/>
<keyword evidence="2" id="KW-1185">Reference proteome</keyword>
<protein>
    <submittedName>
        <fullName evidence="1">Uncharacterized protein</fullName>
    </submittedName>
</protein>
<gene>
    <name evidence="1" type="ORF">HGM15179_012827</name>
</gene>
<proteinExistence type="predicted"/>